<dbReference type="InterPro" id="IPR012337">
    <property type="entry name" value="RNaseH-like_sf"/>
</dbReference>
<keyword evidence="10" id="KW-0460">Magnesium</keyword>
<keyword evidence="7" id="KW-0479">Metal-binding</keyword>
<keyword evidence="6" id="KW-0540">Nuclease</keyword>
<evidence type="ECO:0000256" key="6">
    <source>
        <dbReference type="ARBA" id="ARBA00022722"/>
    </source>
</evidence>
<sequence>MPHPDAESTAAPLGDAEYTVATDGACQRNPGPAGWAWVGEDGEWAAGSLLHGTNNIGELLALLHAVRDHAHIARLRVQADSTYALDTYRSWMDNHARRGWKTTTGAPTKNADILREMIDARDARRAAGLPDVILEHVRGHSGHRLNGWADERAVRAAQHGAEGREGVWYSRGGHPRIDVTADAPKAGEDKPRRARASR</sequence>
<evidence type="ECO:0000256" key="10">
    <source>
        <dbReference type="ARBA" id="ARBA00022842"/>
    </source>
</evidence>
<dbReference type="InterPro" id="IPR022892">
    <property type="entry name" value="RNaseHI"/>
</dbReference>
<name>A0A5J5J2V8_9MICO</name>
<dbReference type="GO" id="GO:0003676">
    <property type="term" value="F:nucleic acid binding"/>
    <property type="evidence" value="ECO:0007669"/>
    <property type="project" value="InterPro"/>
</dbReference>
<reference evidence="14" key="1">
    <citation type="submission" date="2019-09" db="EMBL/GenBank/DDBJ databases">
        <title>Mumia zhuanghuii sp. nov. isolated from the intestinal contents of plateau pika (Ochotona curzoniae) in the Qinghai-Tibet plateau of China.</title>
        <authorList>
            <person name="Tian Z."/>
        </authorList>
    </citation>
    <scope>NUCLEOTIDE SEQUENCE [LARGE SCALE GENOMIC DNA]</scope>
    <source>
        <strain evidence="14">JCM 30598</strain>
    </source>
</reference>
<comment type="similarity">
    <text evidence="3">Belongs to the RNase H family.</text>
</comment>
<feature type="compositionally biased region" description="Basic and acidic residues" evidence="11">
    <location>
        <begin position="175"/>
        <end position="191"/>
    </location>
</feature>
<dbReference type="InterPro" id="IPR002156">
    <property type="entry name" value="RNaseH_domain"/>
</dbReference>
<keyword evidence="8" id="KW-0255">Endonuclease</keyword>
<dbReference type="GO" id="GO:0046872">
    <property type="term" value="F:metal ion binding"/>
    <property type="evidence" value="ECO:0007669"/>
    <property type="project" value="UniProtKB-KW"/>
</dbReference>
<dbReference type="GO" id="GO:0043137">
    <property type="term" value="P:DNA replication, removal of RNA primer"/>
    <property type="evidence" value="ECO:0007669"/>
    <property type="project" value="TreeGrafter"/>
</dbReference>
<dbReference type="Gene3D" id="3.30.420.10">
    <property type="entry name" value="Ribonuclease H-like superfamily/Ribonuclease H"/>
    <property type="match status" value="1"/>
</dbReference>
<dbReference type="PANTHER" id="PTHR10642:SF26">
    <property type="entry name" value="RIBONUCLEASE H1"/>
    <property type="match status" value="1"/>
</dbReference>
<evidence type="ECO:0000256" key="3">
    <source>
        <dbReference type="ARBA" id="ARBA00005300"/>
    </source>
</evidence>
<dbReference type="Pfam" id="PF00075">
    <property type="entry name" value="RNase_H"/>
    <property type="match status" value="1"/>
</dbReference>
<comment type="caution">
    <text evidence="13">The sequence shown here is derived from an EMBL/GenBank/DDBJ whole genome shotgun (WGS) entry which is preliminary data.</text>
</comment>
<evidence type="ECO:0000256" key="2">
    <source>
        <dbReference type="ARBA" id="ARBA00001946"/>
    </source>
</evidence>
<keyword evidence="9" id="KW-0378">Hydrolase</keyword>
<evidence type="ECO:0000313" key="14">
    <source>
        <dbReference type="Proteomes" id="UP000325827"/>
    </source>
</evidence>
<evidence type="ECO:0000256" key="7">
    <source>
        <dbReference type="ARBA" id="ARBA00022723"/>
    </source>
</evidence>
<evidence type="ECO:0000256" key="4">
    <source>
        <dbReference type="ARBA" id="ARBA00011245"/>
    </source>
</evidence>
<dbReference type="OrthoDB" id="7845843at2"/>
<organism evidence="13 14">
    <name type="scientific">Microbacterium rhizomatis</name>
    <dbReference type="NCBI Taxonomy" id="1631477"/>
    <lineage>
        <taxon>Bacteria</taxon>
        <taxon>Bacillati</taxon>
        <taxon>Actinomycetota</taxon>
        <taxon>Actinomycetes</taxon>
        <taxon>Micrococcales</taxon>
        <taxon>Microbacteriaceae</taxon>
        <taxon>Microbacterium</taxon>
    </lineage>
</organism>
<evidence type="ECO:0000256" key="1">
    <source>
        <dbReference type="ARBA" id="ARBA00000077"/>
    </source>
</evidence>
<dbReference type="EMBL" id="VYSA01000002">
    <property type="protein sequence ID" value="KAA9107700.1"/>
    <property type="molecule type" value="Genomic_DNA"/>
</dbReference>
<comment type="subunit">
    <text evidence="4">Monomer.</text>
</comment>
<comment type="cofactor">
    <cofactor evidence="2">
        <name>Mg(2+)</name>
        <dbReference type="ChEBI" id="CHEBI:18420"/>
    </cofactor>
</comment>
<protein>
    <recommendedName>
        <fullName evidence="5">ribonuclease H</fullName>
        <ecNumber evidence="5">3.1.26.4</ecNumber>
    </recommendedName>
</protein>
<dbReference type="GO" id="GO:0004523">
    <property type="term" value="F:RNA-DNA hybrid ribonuclease activity"/>
    <property type="evidence" value="ECO:0007669"/>
    <property type="project" value="UniProtKB-EC"/>
</dbReference>
<feature type="region of interest" description="Disordered" evidence="11">
    <location>
        <begin position="157"/>
        <end position="198"/>
    </location>
</feature>
<evidence type="ECO:0000256" key="8">
    <source>
        <dbReference type="ARBA" id="ARBA00022759"/>
    </source>
</evidence>
<comment type="catalytic activity">
    <reaction evidence="1">
        <text>Endonucleolytic cleavage to 5'-phosphomonoester.</text>
        <dbReference type="EC" id="3.1.26.4"/>
    </reaction>
</comment>
<proteinExistence type="inferred from homology"/>
<dbReference type="EC" id="3.1.26.4" evidence="5"/>
<gene>
    <name evidence="13" type="ORF">F6B43_09625</name>
</gene>
<evidence type="ECO:0000259" key="12">
    <source>
        <dbReference type="PROSITE" id="PS50879"/>
    </source>
</evidence>
<dbReference type="PANTHER" id="PTHR10642">
    <property type="entry name" value="RIBONUCLEASE H1"/>
    <property type="match status" value="1"/>
</dbReference>
<dbReference type="InterPro" id="IPR050092">
    <property type="entry name" value="RNase_H"/>
</dbReference>
<feature type="domain" description="RNase H type-1" evidence="12">
    <location>
        <begin position="14"/>
        <end position="158"/>
    </location>
</feature>
<dbReference type="PROSITE" id="PS50879">
    <property type="entry name" value="RNASE_H_1"/>
    <property type="match status" value="1"/>
</dbReference>
<dbReference type="AlphaFoldDB" id="A0A5J5J2V8"/>
<dbReference type="RefSeq" id="WP_150448735.1">
    <property type="nucleotide sequence ID" value="NZ_VYSA01000002.1"/>
</dbReference>
<evidence type="ECO:0000256" key="9">
    <source>
        <dbReference type="ARBA" id="ARBA00022801"/>
    </source>
</evidence>
<accession>A0A5J5J2V8</accession>
<evidence type="ECO:0000313" key="13">
    <source>
        <dbReference type="EMBL" id="KAA9107700.1"/>
    </source>
</evidence>
<keyword evidence="14" id="KW-1185">Reference proteome</keyword>
<dbReference type="Proteomes" id="UP000325827">
    <property type="component" value="Unassembled WGS sequence"/>
</dbReference>
<evidence type="ECO:0000256" key="5">
    <source>
        <dbReference type="ARBA" id="ARBA00012180"/>
    </source>
</evidence>
<evidence type="ECO:0000256" key="11">
    <source>
        <dbReference type="SAM" id="MobiDB-lite"/>
    </source>
</evidence>
<dbReference type="InterPro" id="IPR036397">
    <property type="entry name" value="RNaseH_sf"/>
</dbReference>
<dbReference type="CDD" id="cd09278">
    <property type="entry name" value="RNase_HI_prokaryote_like"/>
    <property type="match status" value="1"/>
</dbReference>
<dbReference type="SUPFAM" id="SSF53098">
    <property type="entry name" value="Ribonuclease H-like"/>
    <property type="match status" value="1"/>
</dbReference>